<evidence type="ECO:0000256" key="3">
    <source>
        <dbReference type="ARBA" id="ARBA00022630"/>
    </source>
</evidence>
<gene>
    <name evidence="6" type="ordered locus">Bcell_2011</name>
</gene>
<dbReference type="AlphaFoldDB" id="E6U0W1"/>
<protein>
    <submittedName>
        <fullName evidence="6">FAD dependent oxidoreductase</fullName>
    </submittedName>
</protein>
<accession>E6U0W1</accession>
<keyword evidence="3" id="KW-0285">Flavoprotein</keyword>
<comment type="similarity">
    <text evidence="2">Belongs to the DadA oxidoreductase family.</text>
</comment>
<reference evidence="6" key="1">
    <citation type="submission" date="2010-12" db="EMBL/GenBank/DDBJ databases">
        <title>Complete sequence of Bacillus cellulosilyticus DSM 2522.</title>
        <authorList>
            <consortium name="US DOE Joint Genome Institute"/>
            <person name="Lucas S."/>
            <person name="Copeland A."/>
            <person name="Lapidus A."/>
            <person name="Cheng J.-F."/>
            <person name="Bruce D."/>
            <person name="Goodwin L."/>
            <person name="Pitluck S."/>
            <person name="Chertkov O."/>
            <person name="Detter J.C."/>
            <person name="Han C."/>
            <person name="Tapia R."/>
            <person name="Land M."/>
            <person name="Hauser L."/>
            <person name="Jeffries C."/>
            <person name="Kyrpides N."/>
            <person name="Ivanova N."/>
            <person name="Mikhailova N."/>
            <person name="Brumm P."/>
            <person name="Mead D."/>
            <person name="Woyke T."/>
        </authorList>
    </citation>
    <scope>NUCLEOTIDE SEQUENCE [LARGE SCALE GENOMIC DNA]</scope>
    <source>
        <strain evidence="6">DSM 2522</strain>
    </source>
</reference>
<keyword evidence="7" id="KW-1185">Reference proteome</keyword>
<feature type="domain" description="FAD dependent oxidoreductase" evidence="5">
    <location>
        <begin position="3"/>
        <end position="349"/>
    </location>
</feature>
<dbReference type="HOGENOM" id="CLU_007884_4_5_9"/>
<dbReference type="eggNOG" id="COG0665">
    <property type="taxonomic scope" value="Bacteria"/>
</dbReference>
<evidence type="ECO:0000256" key="1">
    <source>
        <dbReference type="ARBA" id="ARBA00001974"/>
    </source>
</evidence>
<dbReference type="Proteomes" id="UP000001401">
    <property type="component" value="Chromosome"/>
</dbReference>
<evidence type="ECO:0000259" key="5">
    <source>
        <dbReference type="Pfam" id="PF01266"/>
    </source>
</evidence>
<dbReference type="InterPro" id="IPR036188">
    <property type="entry name" value="FAD/NAD-bd_sf"/>
</dbReference>
<organism evidence="6 7">
    <name type="scientific">Evansella cellulosilytica (strain ATCC 21833 / DSM 2522 / FERM P-1141 / JCM 9156 / N-4)</name>
    <name type="common">Bacillus cellulosilyticus</name>
    <dbReference type="NCBI Taxonomy" id="649639"/>
    <lineage>
        <taxon>Bacteria</taxon>
        <taxon>Bacillati</taxon>
        <taxon>Bacillota</taxon>
        <taxon>Bacilli</taxon>
        <taxon>Bacillales</taxon>
        <taxon>Bacillaceae</taxon>
        <taxon>Evansella</taxon>
    </lineage>
</organism>
<dbReference type="Pfam" id="PF01266">
    <property type="entry name" value="DAO"/>
    <property type="match status" value="1"/>
</dbReference>
<evidence type="ECO:0000256" key="2">
    <source>
        <dbReference type="ARBA" id="ARBA00009410"/>
    </source>
</evidence>
<dbReference type="OrthoDB" id="9805337at2"/>
<dbReference type="InterPro" id="IPR006076">
    <property type="entry name" value="FAD-dep_OxRdtase"/>
</dbReference>
<dbReference type="EMBL" id="CP002394">
    <property type="protein sequence ID" value="ADU30273.1"/>
    <property type="molecule type" value="Genomic_DNA"/>
</dbReference>
<dbReference type="SUPFAM" id="SSF54373">
    <property type="entry name" value="FAD-linked reductases, C-terminal domain"/>
    <property type="match status" value="1"/>
</dbReference>
<dbReference type="Gene3D" id="3.30.9.10">
    <property type="entry name" value="D-Amino Acid Oxidase, subunit A, domain 2"/>
    <property type="match status" value="1"/>
</dbReference>
<dbReference type="GO" id="GO:0005737">
    <property type="term" value="C:cytoplasm"/>
    <property type="evidence" value="ECO:0007669"/>
    <property type="project" value="TreeGrafter"/>
</dbReference>
<evidence type="ECO:0000313" key="6">
    <source>
        <dbReference type="EMBL" id="ADU30273.1"/>
    </source>
</evidence>
<proteinExistence type="inferred from homology"/>
<dbReference type="GO" id="GO:0016491">
    <property type="term" value="F:oxidoreductase activity"/>
    <property type="evidence" value="ECO:0007669"/>
    <property type="project" value="UniProtKB-KW"/>
</dbReference>
<dbReference type="Gene3D" id="3.50.50.60">
    <property type="entry name" value="FAD/NAD(P)-binding domain"/>
    <property type="match status" value="1"/>
</dbReference>
<dbReference type="RefSeq" id="WP_013488609.1">
    <property type="nucleotide sequence ID" value="NC_014829.1"/>
</dbReference>
<name>E6U0W1_EVAC2</name>
<keyword evidence="4" id="KW-0560">Oxidoreductase</keyword>
<dbReference type="PANTHER" id="PTHR13847">
    <property type="entry name" value="SARCOSINE DEHYDROGENASE-RELATED"/>
    <property type="match status" value="1"/>
</dbReference>
<dbReference type="PANTHER" id="PTHR13847:SF286">
    <property type="entry name" value="D-AMINO ACID DEHYDROGENASE"/>
    <property type="match status" value="1"/>
</dbReference>
<dbReference type="SUPFAM" id="SSF51905">
    <property type="entry name" value="FAD/NAD(P)-binding domain"/>
    <property type="match status" value="1"/>
</dbReference>
<dbReference type="KEGG" id="bco:Bcell_2011"/>
<dbReference type="STRING" id="649639.Bcell_2011"/>
<evidence type="ECO:0000256" key="4">
    <source>
        <dbReference type="ARBA" id="ARBA00023002"/>
    </source>
</evidence>
<sequence length="374" mass="41211">MDKIIIIGAGILGASAAYELSKIGFDVTIIDRHEKGQATRAAAGIIAPWLSQRRNMAWYDLARRGAKHYPQLIKELESDGEWNSSYKKVGVLKLHDDLNKLEKLKLKVEGKLKQAPEIGDITILSSDELEEKFPIVSKEHYALYVTGAARINGNDFCQSLIRAAQKRGVKVIKGNAEIITNEESKVFVKVNGQQLNSSIVVCTVGAWESDLLKPLQIERNIKPQKAQILHLEIDGVESGEWPVVMPPNNQYFVPFDNGQIVVGTTHEDNVGFDMRTTAGAINEILSKALQFAPGLKDSAFKEARVGFRPVAPQFLPTLGQIPHYNRLYVANGLGSSGLTVGPYLGRQLALLVSGRKPDIDLSPYSLLSNEKLCK</sequence>
<comment type="cofactor">
    <cofactor evidence="1">
        <name>FAD</name>
        <dbReference type="ChEBI" id="CHEBI:57692"/>
    </cofactor>
</comment>
<evidence type="ECO:0000313" key="7">
    <source>
        <dbReference type="Proteomes" id="UP000001401"/>
    </source>
</evidence>